<organism evidence="1 2">
    <name type="scientific">Artemisia annua</name>
    <name type="common">Sweet wormwood</name>
    <dbReference type="NCBI Taxonomy" id="35608"/>
    <lineage>
        <taxon>Eukaryota</taxon>
        <taxon>Viridiplantae</taxon>
        <taxon>Streptophyta</taxon>
        <taxon>Embryophyta</taxon>
        <taxon>Tracheophyta</taxon>
        <taxon>Spermatophyta</taxon>
        <taxon>Magnoliopsida</taxon>
        <taxon>eudicotyledons</taxon>
        <taxon>Gunneridae</taxon>
        <taxon>Pentapetalae</taxon>
        <taxon>asterids</taxon>
        <taxon>campanulids</taxon>
        <taxon>Asterales</taxon>
        <taxon>Asteraceae</taxon>
        <taxon>Asteroideae</taxon>
        <taxon>Anthemideae</taxon>
        <taxon>Artemisiinae</taxon>
        <taxon>Artemisia</taxon>
    </lineage>
</organism>
<evidence type="ECO:0000313" key="1">
    <source>
        <dbReference type="EMBL" id="PWA99748.1"/>
    </source>
</evidence>
<sequence length="103" mass="11590">MEELKYDDSGLYNESVGFKIKSSNLLKSLVLNDERLSLLLLTQTNKEDKPKVGIALETGKSYNTLNVERNIELSKDLENPRKYGCTIMASGSNNKSLNHVLKK</sequence>
<dbReference type="Proteomes" id="UP000245207">
    <property type="component" value="Unassembled WGS sequence"/>
</dbReference>
<reference evidence="1 2" key="1">
    <citation type="journal article" date="2018" name="Mol. Plant">
        <title>The genome of Artemisia annua provides insight into the evolution of Asteraceae family and artemisinin biosynthesis.</title>
        <authorList>
            <person name="Shen Q."/>
            <person name="Zhang L."/>
            <person name="Liao Z."/>
            <person name="Wang S."/>
            <person name="Yan T."/>
            <person name="Shi P."/>
            <person name="Liu M."/>
            <person name="Fu X."/>
            <person name="Pan Q."/>
            <person name="Wang Y."/>
            <person name="Lv Z."/>
            <person name="Lu X."/>
            <person name="Zhang F."/>
            <person name="Jiang W."/>
            <person name="Ma Y."/>
            <person name="Chen M."/>
            <person name="Hao X."/>
            <person name="Li L."/>
            <person name="Tang Y."/>
            <person name="Lv G."/>
            <person name="Zhou Y."/>
            <person name="Sun X."/>
            <person name="Brodelius P.E."/>
            <person name="Rose J.K.C."/>
            <person name="Tang K."/>
        </authorList>
    </citation>
    <scope>NUCLEOTIDE SEQUENCE [LARGE SCALE GENOMIC DNA]</scope>
    <source>
        <strain evidence="2">cv. Huhao1</strain>
        <tissue evidence="1">Leaf</tissue>
    </source>
</reference>
<dbReference type="EMBL" id="PKPP01000008">
    <property type="protein sequence ID" value="PWA99748.1"/>
    <property type="molecule type" value="Genomic_DNA"/>
</dbReference>
<comment type="caution">
    <text evidence="1">The sequence shown here is derived from an EMBL/GenBank/DDBJ whole genome shotgun (WGS) entry which is preliminary data.</text>
</comment>
<keyword evidence="2" id="KW-1185">Reference proteome</keyword>
<protein>
    <submittedName>
        <fullName evidence="1">Uncharacterized protein</fullName>
    </submittedName>
</protein>
<evidence type="ECO:0000313" key="2">
    <source>
        <dbReference type="Proteomes" id="UP000245207"/>
    </source>
</evidence>
<name>A0A2U1QP37_ARTAN</name>
<proteinExistence type="predicted"/>
<gene>
    <name evidence="1" type="ORF">CTI12_AA003990</name>
</gene>
<accession>A0A2U1QP37</accession>
<dbReference type="AlphaFoldDB" id="A0A2U1QP37"/>